<keyword evidence="2" id="KW-0521">NADP</keyword>
<dbReference type="GO" id="GO:0016491">
    <property type="term" value="F:oxidoreductase activity"/>
    <property type="evidence" value="ECO:0007669"/>
    <property type="project" value="UniProtKB-KW"/>
</dbReference>
<evidence type="ECO:0000256" key="1">
    <source>
        <dbReference type="ARBA" id="ARBA00006484"/>
    </source>
</evidence>
<dbReference type="Pfam" id="PF00106">
    <property type="entry name" value="adh_short"/>
    <property type="match status" value="1"/>
</dbReference>
<keyword evidence="3" id="KW-0560">Oxidoreductase</keyword>
<evidence type="ECO:0000256" key="3">
    <source>
        <dbReference type="ARBA" id="ARBA00023002"/>
    </source>
</evidence>
<reference evidence="4" key="1">
    <citation type="submission" date="2021-01" db="EMBL/GenBank/DDBJ databases">
        <authorList>
            <person name="Corre E."/>
            <person name="Pelletier E."/>
            <person name="Niang G."/>
            <person name="Scheremetjew M."/>
            <person name="Finn R."/>
            <person name="Kale V."/>
            <person name="Holt S."/>
            <person name="Cochrane G."/>
            <person name="Meng A."/>
            <person name="Brown T."/>
            <person name="Cohen L."/>
        </authorList>
    </citation>
    <scope>NUCLEOTIDE SEQUENCE</scope>
    <source>
        <strain evidence="4">CCAP 955/1</strain>
    </source>
</reference>
<dbReference type="CDD" id="cd05233">
    <property type="entry name" value="SDR_c"/>
    <property type="match status" value="1"/>
</dbReference>
<dbReference type="InterPro" id="IPR036291">
    <property type="entry name" value="NAD(P)-bd_dom_sf"/>
</dbReference>
<dbReference type="SUPFAM" id="SSF51735">
    <property type="entry name" value="NAD(P)-binding Rossmann-fold domains"/>
    <property type="match status" value="1"/>
</dbReference>
<dbReference type="PANTHER" id="PTHR43391">
    <property type="entry name" value="RETINOL DEHYDROGENASE-RELATED"/>
    <property type="match status" value="1"/>
</dbReference>
<dbReference type="PRINTS" id="PR00081">
    <property type="entry name" value="GDHRDH"/>
</dbReference>
<gene>
    <name evidence="4" type="ORF">SELO1098_LOCUS10903</name>
</gene>
<sequence length="165" mass="17476">MPFEAVEPDQIDRVFNTNVKGVMLWLRAVLPVLKERRQGQVVLTSSAAAMRACPNAALYSASKFAVHGLLLAVRGELKGTGVKLGSVNPGAVATEWWTEPERGGYSEAKVAELQETPLWSAMLAPEAVAAQIVALLEQPPSSNIESVVMDAEDITGASPPPAGGR</sequence>
<dbReference type="PROSITE" id="PS00061">
    <property type="entry name" value="ADH_SHORT"/>
    <property type="match status" value="1"/>
</dbReference>
<name>A0A7S3H0W4_9STRA</name>
<dbReference type="Gene3D" id="3.40.50.720">
    <property type="entry name" value="NAD(P)-binding Rossmann-like Domain"/>
    <property type="match status" value="1"/>
</dbReference>
<protein>
    <submittedName>
        <fullName evidence="4">Uncharacterized protein</fullName>
    </submittedName>
</protein>
<organism evidence="4">
    <name type="scientific">Spumella elongata</name>
    <dbReference type="NCBI Taxonomy" id="89044"/>
    <lineage>
        <taxon>Eukaryota</taxon>
        <taxon>Sar</taxon>
        <taxon>Stramenopiles</taxon>
        <taxon>Ochrophyta</taxon>
        <taxon>Chrysophyceae</taxon>
        <taxon>Chromulinales</taxon>
        <taxon>Chromulinaceae</taxon>
        <taxon>Spumella</taxon>
    </lineage>
</organism>
<dbReference type="AlphaFoldDB" id="A0A7S3H0W4"/>
<dbReference type="EMBL" id="HBIC01021822">
    <property type="protein sequence ID" value="CAE0282069.1"/>
    <property type="molecule type" value="Transcribed_RNA"/>
</dbReference>
<dbReference type="InterPro" id="IPR020904">
    <property type="entry name" value="Sc_DH/Rdtase_CS"/>
</dbReference>
<proteinExistence type="inferred from homology"/>
<dbReference type="InterPro" id="IPR002347">
    <property type="entry name" value="SDR_fam"/>
</dbReference>
<comment type="similarity">
    <text evidence="1">Belongs to the short-chain dehydrogenases/reductases (SDR) family.</text>
</comment>
<dbReference type="PANTHER" id="PTHR43391:SF14">
    <property type="entry name" value="DEHYDROGENASE_REDUCTASE SDR FAMILY PROTEIN 7-LIKE"/>
    <property type="match status" value="1"/>
</dbReference>
<evidence type="ECO:0000256" key="2">
    <source>
        <dbReference type="ARBA" id="ARBA00022857"/>
    </source>
</evidence>
<accession>A0A7S3H0W4</accession>
<evidence type="ECO:0000313" key="4">
    <source>
        <dbReference type="EMBL" id="CAE0282069.1"/>
    </source>
</evidence>